<reference evidence="2" key="1">
    <citation type="journal article" date="2014" name="Front. Microbiol.">
        <title>High frequency of phylogenetically diverse reductive dehalogenase-homologous genes in deep subseafloor sedimentary metagenomes.</title>
        <authorList>
            <person name="Kawai M."/>
            <person name="Futagami T."/>
            <person name="Toyoda A."/>
            <person name="Takaki Y."/>
            <person name="Nishi S."/>
            <person name="Hori S."/>
            <person name="Arai W."/>
            <person name="Tsubouchi T."/>
            <person name="Morono Y."/>
            <person name="Uchiyama I."/>
            <person name="Ito T."/>
            <person name="Fujiyama A."/>
            <person name="Inagaki F."/>
            <person name="Takami H."/>
        </authorList>
    </citation>
    <scope>NUCLEOTIDE SEQUENCE</scope>
    <source>
        <strain evidence="2">Expedition CK06-06</strain>
    </source>
</reference>
<sequence>MQVRCTNCHRPFAINKETVYAALDEIRSEDLSHYNAFCPHCRRANRISPKELKRAAPNWKPEATSTTQSEE</sequence>
<proteinExistence type="predicted"/>
<organism evidence="2">
    <name type="scientific">marine sediment metagenome</name>
    <dbReference type="NCBI Taxonomy" id="412755"/>
    <lineage>
        <taxon>unclassified sequences</taxon>
        <taxon>metagenomes</taxon>
        <taxon>ecological metagenomes</taxon>
    </lineage>
</organism>
<dbReference type="AlphaFoldDB" id="X1TB81"/>
<dbReference type="EMBL" id="BARW01008484">
    <property type="protein sequence ID" value="GAI84830.1"/>
    <property type="molecule type" value="Genomic_DNA"/>
</dbReference>
<evidence type="ECO:0000256" key="1">
    <source>
        <dbReference type="SAM" id="MobiDB-lite"/>
    </source>
</evidence>
<protein>
    <recommendedName>
        <fullName evidence="3">CpXC domain-containing protein</fullName>
    </recommendedName>
</protein>
<name>X1TB81_9ZZZZ</name>
<accession>X1TB81</accession>
<feature type="region of interest" description="Disordered" evidence="1">
    <location>
        <begin position="49"/>
        <end position="71"/>
    </location>
</feature>
<comment type="caution">
    <text evidence="2">The sequence shown here is derived from an EMBL/GenBank/DDBJ whole genome shotgun (WGS) entry which is preliminary data.</text>
</comment>
<gene>
    <name evidence="2" type="ORF">S12H4_17369</name>
</gene>
<evidence type="ECO:0008006" key="3">
    <source>
        <dbReference type="Google" id="ProtNLM"/>
    </source>
</evidence>
<evidence type="ECO:0000313" key="2">
    <source>
        <dbReference type="EMBL" id="GAI84830.1"/>
    </source>
</evidence>